<dbReference type="InterPro" id="IPR002477">
    <property type="entry name" value="Peptidoglycan-bd-like"/>
</dbReference>
<accession>A0ABV9S5F9</accession>
<feature type="region of interest" description="Disordered" evidence="1">
    <location>
        <begin position="40"/>
        <end position="67"/>
    </location>
</feature>
<evidence type="ECO:0000259" key="2">
    <source>
        <dbReference type="Pfam" id="PF01471"/>
    </source>
</evidence>
<evidence type="ECO:0000256" key="1">
    <source>
        <dbReference type="SAM" id="MobiDB-lite"/>
    </source>
</evidence>
<dbReference type="Proteomes" id="UP001595859">
    <property type="component" value="Unassembled WGS sequence"/>
</dbReference>
<dbReference type="Pfam" id="PF01471">
    <property type="entry name" value="PG_binding_1"/>
    <property type="match status" value="1"/>
</dbReference>
<dbReference type="InterPro" id="IPR036365">
    <property type="entry name" value="PGBD-like_sf"/>
</dbReference>
<gene>
    <name evidence="3" type="ORF">ACFPCV_25880</name>
</gene>
<dbReference type="InterPro" id="IPR036366">
    <property type="entry name" value="PGBDSf"/>
</dbReference>
<feature type="domain" description="Peptidoglycan binding-like" evidence="2">
    <location>
        <begin position="2"/>
        <end position="37"/>
    </location>
</feature>
<proteinExistence type="predicted"/>
<evidence type="ECO:0000313" key="3">
    <source>
        <dbReference type="EMBL" id="MFC4856940.1"/>
    </source>
</evidence>
<organism evidence="3 4">
    <name type="scientific">Actinophytocola glycyrrhizae</name>
    <dbReference type="NCBI Taxonomy" id="2044873"/>
    <lineage>
        <taxon>Bacteria</taxon>
        <taxon>Bacillati</taxon>
        <taxon>Actinomycetota</taxon>
        <taxon>Actinomycetes</taxon>
        <taxon>Pseudonocardiales</taxon>
        <taxon>Pseudonocardiaceae</taxon>
    </lineage>
</organism>
<reference evidence="4" key="1">
    <citation type="journal article" date="2019" name="Int. J. Syst. Evol. Microbiol.">
        <title>The Global Catalogue of Microorganisms (GCM) 10K type strain sequencing project: providing services to taxonomists for standard genome sequencing and annotation.</title>
        <authorList>
            <consortium name="The Broad Institute Genomics Platform"/>
            <consortium name="The Broad Institute Genome Sequencing Center for Infectious Disease"/>
            <person name="Wu L."/>
            <person name="Ma J."/>
        </authorList>
    </citation>
    <scope>NUCLEOTIDE SEQUENCE [LARGE SCALE GENOMIC DNA]</scope>
    <source>
        <strain evidence="4">ZS-22-S1</strain>
    </source>
</reference>
<dbReference type="SUPFAM" id="SSF47090">
    <property type="entry name" value="PGBD-like"/>
    <property type="match status" value="1"/>
</dbReference>
<name>A0ABV9S5F9_9PSEU</name>
<protein>
    <submittedName>
        <fullName evidence="3">Peptidoglycan-binding domain-containing protein</fullName>
    </submittedName>
</protein>
<sequence>MATNVFDENFRARLLAFQRDHGLALDGKLGTEVWTQLTEQAATPKAGSVASPEPTTGTTGSDGGQPEMLARLAPENFPLLAKIANTCQDEAGVRRFLLEEVGLDLDELARDVESVMAEEATV</sequence>
<dbReference type="Gene3D" id="1.10.101.10">
    <property type="entry name" value="PGBD-like superfamily/PGBD"/>
    <property type="match status" value="1"/>
</dbReference>
<dbReference type="RefSeq" id="WP_378058932.1">
    <property type="nucleotide sequence ID" value="NZ_JBHSIS010000016.1"/>
</dbReference>
<comment type="caution">
    <text evidence="3">The sequence shown here is derived from an EMBL/GenBank/DDBJ whole genome shotgun (WGS) entry which is preliminary data.</text>
</comment>
<dbReference type="EMBL" id="JBHSIS010000016">
    <property type="protein sequence ID" value="MFC4856940.1"/>
    <property type="molecule type" value="Genomic_DNA"/>
</dbReference>
<keyword evidence="4" id="KW-1185">Reference proteome</keyword>
<evidence type="ECO:0000313" key="4">
    <source>
        <dbReference type="Proteomes" id="UP001595859"/>
    </source>
</evidence>